<dbReference type="GeneID" id="101857281"/>
<evidence type="ECO:0000313" key="3">
    <source>
        <dbReference type="RefSeq" id="XP_005109172.1"/>
    </source>
</evidence>
<accession>A0ABM0K5F7</accession>
<dbReference type="RefSeq" id="XP_005109172.1">
    <property type="nucleotide sequence ID" value="XM_005109115.3"/>
</dbReference>
<dbReference type="Proteomes" id="UP000694888">
    <property type="component" value="Unplaced"/>
</dbReference>
<dbReference type="RefSeq" id="XP_005109174.1">
    <property type="nucleotide sequence ID" value="XM_005109117.3"/>
</dbReference>
<sequence length="972" mass="112820">MEYHCSDQPDEKEDSNMADLAISVLSNAIETLIQGNELVNFSASPLGCFKNRQNANTVENTRKYYMAPAGQTVSHVEQRDAEERGSTQPLEKLTNTHPLWGQVSGEGKVKATGVDKPRKRSCLGPENWKRVKAKRLREHGEAYEGRSKNKMTGKSEPKYVAEKKMGCRCSCASDHRSYKCASFSEEERQEIFQLVWSMTEADRKIWVFEMVNALSIKQRTVFHDSRRSNTLAYNFKRNGERLRVCKTFFLRTTGLRQWWVRQRALKMQNDESSVAKKPSSASSRFEEERKFCKDFLQKLPFVSSHPSSKASSSKRFLDPTFVTFADVYRLYKRSCFYSNKKILCRQVVRKIFEDLNLSIFSPKKEQTDAYVAHDQDSMFIPREEKDLTDPYFMEPEEVDESMDIDAEHEMLVDDEPVQPSAVSETNSQNTETEEDSAVESSTSESTFWVQGTGEGTVLGFDRPRKRKASKPENWKKVKARKQREHGEAYEGRSKNKMTGKLEPKYIREKTLGPRCPCMPDHKSNKCADFSEEERQEIFRLVWSMTELQRRLWVSEVVNAVSIKQRTVFHDSRRTNTLVYNFKRNGERLRVCKTFFLETTGLRQWWVRNWVLNLPDPDTLTIRRPSFAPQRFKEDRQFCEDFLQKLPCVPSHYSGTSMSKHYLEPTFRTYADVYRLYKKACSENNKKVLCRQVVHNVFEDLNLAISRQGKDSNDTYVSHEPDSMFISMEKKNYSGGCFEEAEAQDSLLDESEKLILEDGPEHRLVASGTNPRNVKHGDKIMERLACQNSHWIQSSGEGTLDIDGLRDTGLSEAEMYKNWKRKNGATVWSHEKAHGGSSISRKRKLEQKEIDRRILGARCSCTFDHKTNRCASFSEEERQEVFKLVWSMTEAQRSIWVSEVVSAMSIKQRAAFPDSRRTNTIAYFFKRNGERVRVCKNFFLQTTALRQWWVRQRALKVQDDGLSAAERSMLQSL</sequence>
<proteinExistence type="predicted"/>
<evidence type="ECO:0000313" key="2">
    <source>
        <dbReference type="Proteomes" id="UP000694888"/>
    </source>
</evidence>
<feature type="region of interest" description="Disordered" evidence="1">
    <location>
        <begin position="414"/>
        <end position="446"/>
    </location>
</feature>
<dbReference type="PANTHER" id="PTHR10773">
    <property type="entry name" value="DNA-DIRECTED RNA POLYMERASES I, II, AND III SUBUNIT RPABC2"/>
    <property type="match status" value="1"/>
</dbReference>
<name>A0ABM0K5F7_APLCA</name>
<gene>
    <name evidence="3 4" type="primary">LOC101857281</name>
</gene>
<organism evidence="2 4">
    <name type="scientific">Aplysia californica</name>
    <name type="common">California sea hare</name>
    <dbReference type="NCBI Taxonomy" id="6500"/>
    <lineage>
        <taxon>Eukaryota</taxon>
        <taxon>Metazoa</taxon>
        <taxon>Spiralia</taxon>
        <taxon>Lophotrochozoa</taxon>
        <taxon>Mollusca</taxon>
        <taxon>Gastropoda</taxon>
        <taxon>Heterobranchia</taxon>
        <taxon>Euthyneura</taxon>
        <taxon>Tectipleura</taxon>
        <taxon>Aplysiida</taxon>
        <taxon>Aplysioidea</taxon>
        <taxon>Aplysiidae</taxon>
        <taxon>Aplysia</taxon>
    </lineage>
</organism>
<keyword evidence="2" id="KW-1185">Reference proteome</keyword>
<dbReference type="PANTHER" id="PTHR10773:SF19">
    <property type="match status" value="1"/>
</dbReference>
<protein>
    <submittedName>
        <fullName evidence="3 4">Uncharacterized protein LOC101857281</fullName>
    </submittedName>
</protein>
<evidence type="ECO:0000313" key="4">
    <source>
        <dbReference type="RefSeq" id="XP_005109174.1"/>
    </source>
</evidence>
<evidence type="ECO:0000256" key="1">
    <source>
        <dbReference type="SAM" id="MobiDB-lite"/>
    </source>
</evidence>
<feature type="region of interest" description="Disordered" evidence="1">
    <location>
        <begin position="458"/>
        <end position="492"/>
    </location>
</feature>
<reference evidence="3 4" key="1">
    <citation type="submission" date="2025-05" db="UniProtKB">
        <authorList>
            <consortium name="RefSeq"/>
        </authorList>
    </citation>
    <scope>IDENTIFICATION</scope>
</reference>